<dbReference type="EMBL" id="CAMPGE010001629">
    <property type="protein sequence ID" value="CAI2360426.1"/>
    <property type="molecule type" value="Genomic_DNA"/>
</dbReference>
<dbReference type="PROSITE" id="PS50195">
    <property type="entry name" value="PX"/>
    <property type="match status" value="1"/>
</dbReference>
<dbReference type="CDD" id="cd06093">
    <property type="entry name" value="PX_domain"/>
    <property type="match status" value="1"/>
</dbReference>
<dbReference type="InterPro" id="IPR001683">
    <property type="entry name" value="PX_dom"/>
</dbReference>
<gene>
    <name evidence="3" type="ORF">ECRASSUSDP1_LOCUS1729</name>
</gene>
<dbReference type="AlphaFoldDB" id="A0AAD1U1Q6"/>
<feature type="region of interest" description="Disordered" evidence="1">
    <location>
        <begin position="67"/>
        <end position="167"/>
    </location>
</feature>
<dbReference type="PANTHER" id="PTHR10555:SF170">
    <property type="entry name" value="FI18122P1"/>
    <property type="match status" value="1"/>
</dbReference>
<name>A0AAD1U1Q6_EUPCR</name>
<reference evidence="3" key="1">
    <citation type="submission" date="2023-07" db="EMBL/GenBank/DDBJ databases">
        <authorList>
            <consortium name="AG Swart"/>
            <person name="Singh M."/>
            <person name="Singh A."/>
            <person name="Seah K."/>
            <person name="Emmerich C."/>
        </authorList>
    </citation>
    <scope>NUCLEOTIDE SEQUENCE</scope>
    <source>
        <strain evidence="3">DP1</strain>
    </source>
</reference>
<keyword evidence="4" id="KW-1185">Reference proteome</keyword>
<evidence type="ECO:0000313" key="4">
    <source>
        <dbReference type="Proteomes" id="UP001295684"/>
    </source>
</evidence>
<feature type="domain" description="PX" evidence="2">
    <location>
        <begin position="275"/>
        <end position="385"/>
    </location>
</feature>
<dbReference type="SMART" id="SM00312">
    <property type="entry name" value="PX"/>
    <property type="match status" value="1"/>
</dbReference>
<dbReference type="Pfam" id="PF00787">
    <property type="entry name" value="PX"/>
    <property type="match status" value="1"/>
</dbReference>
<dbReference type="GO" id="GO:0035091">
    <property type="term" value="F:phosphatidylinositol binding"/>
    <property type="evidence" value="ECO:0007669"/>
    <property type="project" value="InterPro"/>
</dbReference>
<organism evidence="3 4">
    <name type="scientific">Euplotes crassus</name>
    <dbReference type="NCBI Taxonomy" id="5936"/>
    <lineage>
        <taxon>Eukaryota</taxon>
        <taxon>Sar</taxon>
        <taxon>Alveolata</taxon>
        <taxon>Ciliophora</taxon>
        <taxon>Intramacronucleata</taxon>
        <taxon>Spirotrichea</taxon>
        <taxon>Hypotrichia</taxon>
        <taxon>Euplotida</taxon>
        <taxon>Euplotidae</taxon>
        <taxon>Moneuplotes</taxon>
    </lineage>
</organism>
<dbReference type="InterPro" id="IPR036871">
    <property type="entry name" value="PX_dom_sf"/>
</dbReference>
<feature type="compositionally biased region" description="Acidic residues" evidence="1">
    <location>
        <begin position="94"/>
        <end position="109"/>
    </location>
</feature>
<sequence length="668" mass="78195">MEGNSEERKRKQSYLKREILDANYDKGEFAEFMMGQKPDGLNVDNWEETELMMVVDEFVRTHTPLPVEYDEGYGEESPHESQDVSPAYGHGEYLDTEEIEGDMYPDDGSQEPQSQIDSYQEHTDPNFQHPHGYQEPASQVAQPSEFNNPDNIPNPVGEIPASNAPPKAEIVNPEQEAQRQHEEAKRQEEAKIQDEQEAHMKALQLEQYRKDEKHIQEKLQLEGQLQEAFHNETMFAPSKNFADMKPKYTMDYGIKMGDFEGVKLFKTRLNHEKDLKIVISDPEVVDEGFFVGKHLSFKVEVQPLSWAVHRRDKDFNILRDYLVKAFPHLVIPAAPEFNAYKSMDKSMIKKREHLLNRFMNKLMIQKDLRACPAVLDFVSYEDSKAFTKQLKQSLESAPKLKFVSEFPTSTGIHKVHITKQVEMLCNQFEKYVNSHECLFKKFHFLGRKLSSDLMEVAKTLDALSFCSNNISTMYKIGNSDDMGDLYGNLSDHFKKWSKDMHNEAKINLKHIPQYFNYTSSEYEGYKNLFNNRNKFIERFLTKSNDLQVKKEKLFKSGKPEKWYLRDEDMKRSMDLLNDKTEALRVMLPDQTQEVMNYEIAYTYVSNQCYSEIKKFNSHEIKDLYSHFKEYTAKMNEVFEQEQKNLSYFIGTLHSKPSDHPEEDHKVDI</sequence>
<dbReference type="SUPFAM" id="SSF64268">
    <property type="entry name" value="PX domain"/>
    <property type="match status" value="1"/>
</dbReference>
<feature type="region of interest" description="Disordered" evidence="1">
    <location>
        <begin position="173"/>
        <end position="192"/>
    </location>
</feature>
<dbReference type="InterPro" id="IPR027267">
    <property type="entry name" value="AH/BAR_dom_sf"/>
</dbReference>
<proteinExistence type="predicted"/>
<accession>A0AAD1U1Q6</accession>
<feature type="compositionally biased region" description="Polar residues" evidence="1">
    <location>
        <begin position="136"/>
        <end position="151"/>
    </location>
</feature>
<dbReference type="Gene3D" id="3.30.1520.10">
    <property type="entry name" value="Phox-like domain"/>
    <property type="match status" value="1"/>
</dbReference>
<dbReference type="Proteomes" id="UP001295684">
    <property type="component" value="Unassembled WGS sequence"/>
</dbReference>
<comment type="caution">
    <text evidence="3">The sequence shown here is derived from an EMBL/GenBank/DDBJ whole genome shotgun (WGS) entry which is preliminary data.</text>
</comment>
<dbReference type="Gene3D" id="1.20.1270.60">
    <property type="entry name" value="Arfaptin homology (AH) domain/BAR domain"/>
    <property type="match status" value="1"/>
</dbReference>
<feature type="compositionally biased region" description="Basic and acidic residues" evidence="1">
    <location>
        <begin position="176"/>
        <end position="192"/>
    </location>
</feature>
<evidence type="ECO:0000313" key="3">
    <source>
        <dbReference type="EMBL" id="CAI2360426.1"/>
    </source>
</evidence>
<evidence type="ECO:0000256" key="1">
    <source>
        <dbReference type="SAM" id="MobiDB-lite"/>
    </source>
</evidence>
<evidence type="ECO:0000259" key="2">
    <source>
        <dbReference type="PROSITE" id="PS50195"/>
    </source>
</evidence>
<dbReference type="GO" id="GO:0005768">
    <property type="term" value="C:endosome"/>
    <property type="evidence" value="ECO:0007669"/>
    <property type="project" value="TreeGrafter"/>
</dbReference>
<protein>
    <recommendedName>
        <fullName evidence="2">PX domain-containing protein</fullName>
    </recommendedName>
</protein>
<dbReference type="PANTHER" id="PTHR10555">
    <property type="entry name" value="SORTING NEXIN"/>
    <property type="match status" value="1"/>
</dbReference>